<dbReference type="Proteomes" id="UP001164250">
    <property type="component" value="Chromosome 12"/>
</dbReference>
<sequence>MTIDSCKSTDNSGPEKEPEGDKEEEEEKNKGKTPEEDKVDKIYPRDLNIIGGNDPRQWKPLDKRSTDPAELIKVSWLQGIPLFLMAKIGQRGNSKYHLIEPLEQATPGAQFYIPKPEHKQFIVQIPPGKKGESGEEDLWFGLYECWNSKWKGGLRIHYATVEEVSVSN</sequence>
<evidence type="ECO:0000313" key="1">
    <source>
        <dbReference type="EMBL" id="KAJ0081356.1"/>
    </source>
</evidence>
<dbReference type="EMBL" id="CM047908">
    <property type="protein sequence ID" value="KAJ0081356.1"/>
    <property type="molecule type" value="Genomic_DNA"/>
</dbReference>
<proteinExistence type="predicted"/>
<organism evidence="1 2">
    <name type="scientific">Pistacia atlantica</name>
    <dbReference type="NCBI Taxonomy" id="434234"/>
    <lineage>
        <taxon>Eukaryota</taxon>
        <taxon>Viridiplantae</taxon>
        <taxon>Streptophyta</taxon>
        <taxon>Embryophyta</taxon>
        <taxon>Tracheophyta</taxon>
        <taxon>Spermatophyta</taxon>
        <taxon>Magnoliopsida</taxon>
        <taxon>eudicotyledons</taxon>
        <taxon>Gunneridae</taxon>
        <taxon>Pentapetalae</taxon>
        <taxon>rosids</taxon>
        <taxon>malvids</taxon>
        <taxon>Sapindales</taxon>
        <taxon>Anacardiaceae</taxon>
        <taxon>Pistacia</taxon>
    </lineage>
</organism>
<accession>A0ACC1A596</accession>
<protein>
    <submittedName>
        <fullName evidence="1">Uncharacterized protein</fullName>
    </submittedName>
</protein>
<evidence type="ECO:0000313" key="2">
    <source>
        <dbReference type="Proteomes" id="UP001164250"/>
    </source>
</evidence>
<reference evidence="2" key="1">
    <citation type="journal article" date="2023" name="G3 (Bethesda)">
        <title>Genome assembly and association tests identify interacting loci associated with vigor, precocity, and sex in interspecific pistachio rootstocks.</title>
        <authorList>
            <person name="Palmer W."/>
            <person name="Jacygrad E."/>
            <person name="Sagayaradj S."/>
            <person name="Cavanaugh K."/>
            <person name="Han R."/>
            <person name="Bertier L."/>
            <person name="Beede B."/>
            <person name="Kafkas S."/>
            <person name="Golino D."/>
            <person name="Preece J."/>
            <person name="Michelmore R."/>
        </authorList>
    </citation>
    <scope>NUCLEOTIDE SEQUENCE [LARGE SCALE GENOMIC DNA]</scope>
</reference>
<name>A0ACC1A596_9ROSI</name>
<comment type="caution">
    <text evidence="1">The sequence shown here is derived from an EMBL/GenBank/DDBJ whole genome shotgun (WGS) entry which is preliminary data.</text>
</comment>
<keyword evidence="2" id="KW-1185">Reference proteome</keyword>
<gene>
    <name evidence="1" type="ORF">Patl1_09874</name>
</gene>